<keyword evidence="2" id="KW-1185">Reference proteome</keyword>
<organism evidence="1 2">
    <name type="scientific">Dreissena polymorpha</name>
    <name type="common">Zebra mussel</name>
    <name type="synonym">Mytilus polymorpha</name>
    <dbReference type="NCBI Taxonomy" id="45954"/>
    <lineage>
        <taxon>Eukaryota</taxon>
        <taxon>Metazoa</taxon>
        <taxon>Spiralia</taxon>
        <taxon>Lophotrochozoa</taxon>
        <taxon>Mollusca</taxon>
        <taxon>Bivalvia</taxon>
        <taxon>Autobranchia</taxon>
        <taxon>Heteroconchia</taxon>
        <taxon>Euheterodonta</taxon>
        <taxon>Imparidentia</taxon>
        <taxon>Neoheterodontei</taxon>
        <taxon>Myida</taxon>
        <taxon>Dreissenoidea</taxon>
        <taxon>Dreissenidae</taxon>
        <taxon>Dreissena</taxon>
    </lineage>
</organism>
<name>A0A9D4RWF0_DREPO</name>
<proteinExistence type="predicted"/>
<evidence type="ECO:0000313" key="2">
    <source>
        <dbReference type="Proteomes" id="UP000828390"/>
    </source>
</evidence>
<dbReference type="Proteomes" id="UP000828390">
    <property type="component" value="Unassembled WGS sequence"/>
</dbReference>
<dbReference type="AlphaFoldDB" id="A0A9D4RWF0"/>
<reference evidence="1" key="1">
    <citation type="journal article" date="2019" name="bioRxiv">
        <title>The Genome of the Zebra Mussel, Dreissena polymorpha: A Resource for Invasive Species Research.</title>
        <authorList>
            <person name="McCartney M.A."/>
            <person name="Auch B."/>
            <person name="Kono T."/>
            <person name="Mallez S."/>
            <person name="Zhang Y."/>
            <person name="Obille A."/>
            <person name="Becker A."/>
            <person name="Abrahante J.E."/>
            <person name="Garbe J."/>
            <person name="Badalamenti J.P."/>
            <person name="Herman A."/>
            <person name="Mangelson H."/>
            <person name="Liachko I."/>
            <person name="Sullivan S."/>
            <person name="Sone E.D."/>
            <person name="Koren S."/>
            <person name="Silverstein K.A.T."/>
            <person name="Beckman K.B."/>
            <person name="Gohl D.M."/>
        </authorList>
    </citation>
    <scope>NUCLEOTIDE SEQUENCE</scope>
    <source>
        <strain evidence="1">Duluth1</strain>
        <tissue evidence="1">Whole animal</tissue>
    </source>
</reference>
<reference evidence="1" key="2">
    <citation type="submission" date="2020-11" db="EMBL/GenBank/DDBJ databases">
        <authorList>
            <person name="McCartney M.A."/>
            <person name="Auch B."/>
            <person name="Kono T."/>
            <person name="Mallez S."/>
            <person name="Becker A."/>
            <person name="Gohl D.M."/>
            <person name="Silverstein K.A.T."/>
            <person name="Koren S."/>
            <person name="Bechman K.B."/>
            <person name="Herman A."/>
            <person name="Abrahante J.E."/>
            <person name="Garbe J."/>
        </authorList>
    </citation>
    <scope>NUCLEOTIDE SEQUENCE</scope>
    <source>
        <strain evidence="1">Duluth1</strain>
        <tissue evidence="1">Whole animal</tissue>
    </source>
</reference>
<comment type="caution">
    <text evidence="1">The sequence shown here is derived from an EMBL/GenBank/DDBJ whole genome shotgun (WGS) entry which is preliminary data.</text>
</comment>
<gene>
    <name evidence="1" type="ORF">DPMN_005278</name>
</gene>
<evidence type="ECO:0000313" key="1">
    <source>
        <dbReference type="EMBL" id="KAH3881353.1"/>
    </source>
</evidence>
<sequence length="58" mass="6527">MSNRSKRDTKTINYNKLKISEMVDVGESNLKIEKSTEGTHLETTAEVHVNKNGVPQLL</sequence>
<protein>
    <submittedName>
        <fullName evidence="1">Uncharacterized protein</fullName>
    </submittedName>
</protein>
<dbReference type="EMBL" id="JAIWYP010000001">
    <property type="protein sequence ID" value="KAH3881353.1"/>
    <property type="molecule type" value="Genomic_DNA"/>
</dbReference>
<accession>A0A9D4RWF0</accession>